<evidence type="ECO:0000313" key="3">
    <source>
        <dbReference type="Proteomes" id="UP000001064"/>
    </source>
</evidence>
<dbReference type="RefSeq" id="XP_003286899.1">
    <property type="nucleotide sequence ID" value="XM_003286851.1"/>
</dbReference>
<keyword evidence="1" id="KW-0732">Signal</keyword>
<protein>
    <submittedName>
        <fullName evidence="2">Uncharacterized protein</fullName>
    </submittedName>
</protein>
<dbReference type="Proteomes" id="UP000001064">
    <property type="component" value="Unassembled WGS sequence"/>
</dbReference>
<gene>
    <name evidence="2" type="ORF">DICPUDRAFT_77770</name>
</gene>
<keyword evidence="3" id="KW-1185">Reference proteome</keyword>
<dbReference type="PROSITE" id="PS51257">
    <property type="entry name" value="PROKAR_LIPOPROTEIN"/>
    <property type="match status" value="1"/>
</dbReference>
<evidence type="ECO:0000313" key="2">
    <source>
        <dbReference type="EMBL" id="EGC36595.1"/>
    </source>
</evidence>
<dbReference type="OMA" id="MWVEQNA"/>
<proteinExistence type="predicted"/>
<accession>F0ZHK0</accession>
<feature type="chain" id="PRO_5003261708" evidence="1">
    <location>
        <begin position="20"/>
        <end position="182"/>
    </location>
</feature>
<dbReference type="EMBL" id="GL871022">
    <property type="protein sequence ID" value="EGC36595.1"/>
    <property type="molecule type" value="Genomic_DNA"/>
</dbReference>
<reference evidence="3" key="1">
    <citation type="journal article" date="2011" name="Genome Biol.">
        <title>Comparative genomics of the social amoebae Dictyostelium discoideum and Dictyostelium purpureum.</title>
        <authorList>
            <consortium name="US DOE Joint Genome Institute (JGI-PGF)"/>
            <person name="Sucgang R."/>
            <person name="Kuo A."/>
            <person name="Tian X."/>
            <person name="Salerno W."/>
            <person name="Parikh A."/>
            <person name="Feasley C.L."/>
            <person name="Dalin E."/>
            <person name="Tu H."/>
            <person name="Huang E."/>
            <person name="Barry K."/>
            <person name="Lindquist E."/>
            <person name="Shapiro H."/>
            <person name="Bruce D."/>
            <person name="Schmutz J."/>
            <person name="Salamov A."/>
            <person name="Fey P."/>
            <person name="Gaudet P."/>
            <person name="Anjard C."/>
            <person name="Babu M.M."/>
            <person name="Basu S."/>
            <person name="Bushmanova Y."/>
            <person name="van der Wel H."/>
            <person name="Katoh-Kurasawa M."/>
            <person name="Dinh C."/>
            <person name="Coutinho P.M."/>
            <person name="Saito T."/>
            <person name="Elias M."/>
            <person name="Schaap P."/>
            <person name="Kay R.R."/>
            <person name="Henrissat B."/>
            <person name="Eichinger L."/>
            <person name="Rivero F."/>
            <person name="Putnam N.H."/>
            <person name="West C.M."/>
            <person name="Loomis W.F."/>
            <person name="Chisholm R.L."/>
            <person name="Shaulsky G."/>
            <person name="Strassmann J.E."/>
            <person name="Queller D.C."/>
            <person name="Kuspa A."/>
            <person name="Grigoriev I.V."/>
        </authorList>
    </citation>
    <scope>NUCLEOTIDE SEQUENCE [LARGE SCALE GENOMIC DNA]</scope>
    <source>
        <strain evidence="3">QSDP1</strain>
    </source>
</reference>
<dbReference type="VEuPathDB" id="AmoebaDB:DICPUDRAFT_77770"/>
<dbReference type="eggNOG" id="ENOG502RCK0">
    <property type="taxonomic scope" value="Eukaryota"/>
</dbReference>
<name>F0ZHK0_DICPU</name>
<dbReference type="KEGG" id="dpp:DICPUDRAFT_77770"/>
<evidence type="ECO:0000256" key="1">
    <source>
        <dbReference type="SAM" id="SignalP"/>
    </source>
</evidence>
<dbReference type="OrthoDB" id="17429at2759"/>
<sequence length="182" mass="19473">MRVILLLVVIVALINAALAGYSCPKPCYGNMCCSIAPGNEYYLTDFCGSQSACGPIPSCSDSSYFTADAQRFGCGKHLNICTASKRCIKATIIDSGPAMWVEQNAGRAIIDASPSACKYLFNANSCGWSDHFAITATIASLTDSRPVGPFNVTDEEYAQLFVDHELALLQCEEEKSCNGADL</sequence>
<feature type="signal peptide" evidence="1">
    <location>
        <begin position="1"/>
        <end position="19"/>
    </location>
</feature>
<dbReference type="AlphaFoldDB" id="F0ZHK0"/>
<organism evidence="2 3">
    <name type="scientific">Dictyostelium purpureum</name>
    <name type="common">Slime mold</name>
    <dbReference type="NCBI Taxonomy" id="5786"/>
    <lineage>
        <taxon>Eukaryota</taxon>
        <taxon>Amoebozoa</taxon>
        <taxon>Evosea</taxon>
        <taxon>Eumycetozoa</taxon>
        <taxon>Dictyostelia</taxon>
        <taxon>Dictyosteliales</taxon>
        <taxon>Dictyosteliaceae</taxon>
        <taxon>Dictyostelium</taxon>
    </lineage>
</organism>
<dbReference type="GeneID" id="10500305"/>
<dbReference type="InParanoid" id="F0ZHK0"/>
<dbReference type="FunCoup" id="F0ZHK0">
    <property type="interactions" value="522"/>
</dbReference>